<dbReference type="RefSeq" id="XP_014160908.1">
    <property type="nucleotide sequence ID" value="XM_014305433.1"/>
</dbReference>
<keyword evidence="2" id="KW-0732">Signal</keyword>
<evidence type="ECO:0000256" key="2">
    <source>
        <dbReference type="SAM" id="SignalP"/>
    </source>
</evidence>
<feature type="region of interest" description="Disordered" evidence="1">
    <location>
        <begin position="68"/>
        <end position="117"/>
    </location>
</feature>
<dbReference type="GeneID" id="25901363"/>
<evidence type="ECO:0000256" key="1">
    <source>
        <dbReference type="SAM" id="MobiDB-lite"/>
    </source>
</evidence>
<accession>A0A0L0GDP2</accession>
<feature type="chain" id="PRO_5005538890" evidence="2">
    <location>
        <begin position="21"/>
        <end position="135"/>
    </location>
</feature>
<protein>
    <submittedName>
        <fullName evidence="3">Uncharacterized protein</fullName>
    </submittedName>
</protein>
<gene>
    <name evidence="3" type="ORF">SARC_00859</name>
</gene>
<evidence type="ECO:0000313" key="4">
    <source>
        <dbReference type="Proteomes" id="UP000054560"/>
    </source>
</evidence>
<name>A0A0L0GDP2_9EUKA</name>
<dbReference type="AlphaFoldDB" id="A0A0L0GDP2"/>
<proteinExistence type="predicted"/>
<feature type="signal peptide" evidence="2">
    <location>
        <begin position="1"/>
        <end position="20"/>
    </location>
</feature>
<dbReference type="EMBL" id="KQ241626">
    <property type="protein sequence ID" value="KNC87006.1"/>
    <property type="molecule type" value="Genomic_DNA"/>
</dbReference>
<feature type="compositionally biased region" description="Acidic residues" evidence="1">
    <location>
        <begin position="95"/>
        <end position="117"/>
    </location>
</feature>
<dbReference type="Proteomes" id="UP000054560">
    <property type="component" value="Unassembled WGS sequence"/>
</dbReference>
<reference evidence="3 4" key="1">
    <citation type="submission" date="2011-02" db="EMBL/GenBank/DDBJ databases">
        <title>The Genome Sequence of Sphaeroforma arctica JP610.</title>
        <authorList>
            <consortium name="The Broad Institute Genome Sequencing Platform"/>
            <person name="Russ C."/>
            <person name="Cuomo C."/>
            <person name="Young S.K."/>
            <person name="Zeng Q."/>
            <person name="Gargeya S."/>
            <person name="Alvarado L."/>
            <person name="Berlin A."/>
            <person name="Chapman S.B."/>
            <person name="Chen Z."/>
            <person name="Freedman E."/>
            <person name="Gellesch M."/>
            <person name="Goldberg J."/>
            <person name="Griggs A."/>
            <person name="Gujja S."/>
            <person name="Heilman E."/>
            <person name="Heiman D."/>
            <person name="Howarth C."/>
            <person name="Mehta T."/>
            <person name="Neiman D."/>
            <person name="Pearson M."/>
            <person name="Roberts A."/>
            <person name="Saif S."/>
            <person name="Shea T."/>
            <person name="Shenoy N."/>
            <person name="Sisk P."/>
            <person name="Stolte C."/>
            <person name="Sykes S."/>
            <person name="White J."/>
            <person name="Yandava C."/>
            <person name="Burger G."/>
            <person name="Gray M.W."/>
            <person name="Holland P.W.H."/>
            <person name="King N."/>
            <person name="Lang F.B.F."/>
            <person name="Roger A.J."/>
            <person name="Ruiz-Trillo I."/>
            <person name="Haas B."/>
            <person name="Nusbaum C."/>
            <person name="Birren B."/>
        </authorList>
    </citation>
    <scope>NUCLEOTIDE SEQUENCE [LARGE SCALE GENOMIC DNA]</scope>
    <source>
        <strain evidence="3 4">JP610</strain>
    </source>
</reference>
<keyword evidence="4" id="KW-1185">Reference proteome</keyword>
<organism evidence="3 4">
    <name type="scientific">Sphaeroforma arctica JP610</name>
    <dbReference type="NCBI Taxonomy" id="667725"/>
    <lineage>
        <taxon>Eukaryota</taxon>
        <taxon>Ichthyosporea</taxon>
        <taxon>Ichthyophonida</taxon>
        <taxon>Sphaeroforma</taxon>
    </lineage>
</organism>
<evidence type="ECO:0000313" key="3">
    <source>
        <dbReference type="EMBL" id="KNC87006.1"/>
    </source>
</evidence>
<sequence length="135" mass="14856">MTANLVLLGISYSALTHSTALHGADPIRTTEVGTLLGHNEQQIRGESWQLHYPIVNTSTKYRRRKVAALPNRIGESSDDEENGSSDSGTDRQSENEEEGSQAEEEVLDGESACSEEDEMARNVVRIQDLGFSCLF</sequence>